<organism evidence="1">
    <name type="scientific">uncultured bacterium Contig643</name>
    <dbReference type="NCBI Taxonomy" id="1393602"/>
    <lineage>
        <taxon>Bacteria</taxon>
        <taxon>environmental samples</taxon>
    </lineage>
</organism>
<dbReference type="AlphaFoldDB" id="W0FM29"/>
<accession>W0FM29</accession>
<sequence>MPALPAIYLLVTLYRPFRHNKEKETLHMIDKAIAKITKEAMEINDPVAFGIEEHLTEICTSSSVAMKILAEDKSLKGIYDKVWAEARKRRKGNCVFIPPAEVYAMIDEYYEISSSGSQTQRPARTRANVLDLI</sequence>
<dbReference type="EMBL" id="KC246783">
    <property type="protein sequence ID" value="AHF24050.1"/>
    <property type="molecule type" value="Genomic_DNA"/>
</dbReference>
<protein>
    <submittedName>
        <fullName evidence="1">Uncharacterized protein</fullName>
    </submittedName>
</protein>
<evidence type="ECO:0000313" key="1">
    <source>
        <dbReference type="EMBL" id="AHF24050.1"/>
    </source>
</evidence>
<proteinExistence type="predicted"/>
<reference evidence="1" key="1">
    <citation type="journal article" date="2013" name="PLoS ONE">
        <title>Metagenomic insights into the carbohydrate-active enzymes carried by the microorganisms adhering to solid digesta in the rumen of cows.</title>
        <authorList>
            <person name="Wang L."/>
            <person name="Hatem A."/>
            <person name="Catalyurek U.V."/>
            <person name="Morrison M."/>
            <person name="Yu Z."/>
        </authorList>
    </citation>
    <scope>NUCLEOTIDE SEQUENCE</scope>
</reference>
<name>W0FM29_9BACT</name>